<organism evidence="7 8">
    <name type="scientific">Cochliobolus heterostrophus (strain C5 / ATCC 48332 / race O)</name>
    <name type="common">Southern corn leaf blight fungus</name>
    <name type="synonym">Bipolaris maydis</name>
    <dbReference type="NCBI Taxonomy" id="701091"/>
    <lineage>
        <taxon>Eukaryota</taxon>
        <taxon>Fungi</taxon>
        <taxon>Dikarya</taxon>
        <taxon>Ascomycota</taxon>
        <taxon>Pezizomycotina</taxon>
        <taxon>Dothideomycetes</taxon>
        <taxon>Pleosporomycetidae</taxon>
        <taxon>Pleosporales</taxon>
        <taxon>Pleosporineae</taxon>
        <taxon>Pleosporaceae</taxon>
        <taxon>Bipolaris</taxon>
    </lineage>
</organism>
<dbReference type="SUPFAM" id="SSF50891">
    <property type="entry name" value="Cyclophilin-like"/>
    <property type="match status" value="1"/>
</dbReference>
<dbReference type="PRINTS" id="PR00153">
    <property type="entry name" value="CSAPPISMRASE"/>
</dbReference>
<gene>
    <name evidence="7" type="ORF">COCHEDRAFT_1035006</name>
</gene>
<feature type="region of interest" description="Disordered" evidence="5">
    <location>
        <begin position="1"/>
        <end position="21"/>
    </location>
</feature>
<feature type="domain" description="PPIase cyclophilin-type" evidence="6">
    <location>
        <begin position="48"/>
        <end position="207"/>
    </location>
</feature>
<comment type="similarity">
    <text evidence="4">Belongs to the cyclophilin-type PPIase family.</text>
</comment>
<dbReference type="GO" id="GO:0006457">
    <property type="term" value="P:protein folding"/>
    <property type="evidence" value="ECO:0007669"/>
    <property type="project" value="InterPro"/>
</dbReference>
<dbReference type="PANTHER" id="PTHR11071:SF561">
    <property type="entry name" value="PEPTIDYL-PROLYL CIS-TRANS ISOMERASE D-RELATED"/>
    <property type="match status" value="1"/>
</dbReference>
<evidence type="ECO:0000256" key="2">
    <source>
        <dbReference type="ARBA" id="ARBA00023110"/>
    </source>
</evidence>
<feature type="compositionally biased region" description="Basic and acidic residues" evidence="5">
    <location>
        <begin position="1"/>
        <end position="11"/>
    </location>
</feature>
<proteinExistence type="inferred from homology"/>
<dbReference type="GO" id="GO:0003755">
    <property type="term" value="F:peptidyl-prolyl cis-trans isomerase activity"/>
    <property type="evidence" value="ECO:0007669"/>
    <property type="project" value="UniProtKB-UniRule"/>
</dbReference>
<evidence type="ECO:0000256" key="4">
    <source>
        <dbReference type="RuleBase" id="RU363019"/>
    </source>
</evidence>
<reference evidence="8" key="2">
    <citation type="journal article" date="2013" name="PLoS Genet.">
        <title>Comparative genome structure, secondary metabolite, and effector coding capacity across Cochliobolus pathogens.</title>
        <authorList>
            <person name="Condon B.J."/>
            <person name="Leng Y."/>
            <person name="Wu D."/>
            <person name="Bushley K.E."/>
            <person name="Ohm R.A."/>
            <person name="Otillar R."/>
            <person name="Martin J."/>
            <person name="Schackwitz W."/>
            <person name="Grimwood J."/>
            <person name="MohdZainudin N."/>
            <person name="Xue C."/>
            <person name="Wang R."/>
            <person name="Manning V.A."/>
            <person name="Dhillon B."/>
            <person name="Tu Z.J."/>
            <person name="Steffenson B.J."/>
            <person name="Salamov A."/>
            <person name="Sun H."/>
            <person name="Lowry S."/>
            <person name="LaButti K."/>
            <person name="Han J."/>
            <person name="Copeland A."/>
            <person name="Lindquist E."/>
            <person name="Barry K."/>
            <person name="Schmutz J."/>
            <person name="Baker S.E."/>
            <person name="Ciuffetti L.M."/>
            <person name="Grigoriev I.V."/>
            <person name="Zhong S."/>
            <person name="Turgeon B.G."/>
        </authorList>
    </citation>
    <scope>NUCLEOTIDE SEQUENCE [LARGE SCALE GENOMIC DNA]</scope>
    <source>
        <strain evidence="8">C5 / ATCC 48332 / race O</strain>
    </source>
</reference>
<dbReference type="InterPro" id="IPR029000">
    <property type="entry name" value="Cyclophilin-like_dom_sf"/>
</dbReference>
<dbReference type="FunFam" id="2.40.100.10:FF:000001">
    <property type="entry name" value="Peptidyl-prolyl cis-trans isomerase"/>
    <property type="match status" value="1"/>
</dbReference>
<dbReference type="InterPro" id="IPR020892">
    <property type="entry name" value="Cyclophilin-type_PPIase_CS"/>
</dbReference>
<dbReference type="PANTHER" id="PTHR11071">
    <property type="entry name" value="PEPTIDYL-PROLYL CIS-TRANS ISOMERASE"/>
    <property type="match status" value="1"/>
</dbReference>
<dbReference type="STRING" id="701091.M2THE9"/>
<name>M2THE9_COCH5</name>
<evidence type="ECO:0000259" key="6">
    <source>
        <dbReference type="PROSITE" id="PS50072"/>
    </source>
</evidence>
<dbReference type="PROSITE" id="PS50072">
    <property type="entry name" value="CSA_PPIASE_2"/>
    <property type="match status" value="1"/>
</dbReference>
<comment type="catalytic activity">
    <reaction evidence="1 4">
        <text>[protein]-peptidylproline (omega=180) = [protein]-peptidylproline (omega=0)</text>
        <dbReference type="Rhea" id="RHEA:16237"/>
        <dbReference type="Rhea" id="RHEA-COMP:10747"/>
        <dbReference type="Rhea" id="RHEA-COMP:10748"/>
        <dbReference type="ChEBI" id="CHEBI:83833"/>
        <dbReference type="ChEBI" id="CHEBI:83834"/>
        <dbReference type="EC" id="5.2.1.8"/>
    </reaction>
</comment>
<evidence type="ECO:0000313" key="7">
    <source>
        <dbReference type="EMBL" id="EMD85929.1"/>
    </source>
</evidence>
<evidence type="ECO:0000256" key="5">
    <source>
        <dbReference type="SAM" id="MobiDB-lite"/>
    </source>
</evidence>
<keyword evidence="8" id="KW-1185">Reference proteome</keyword>
<dbReference type="AlphaFoldDB" id="M2THE9"/>
<dbReference type="PROSITE" id="PS00170">
    <property type="entry name" value="CSA_PPIASE_1"/>
    <property type="match status" value="1"/>
</dbReference>
<accession>M2THE9</accession>
<dbReference type="EMBL" id="KB445586">
    <property type="protein sequence ID" value="EMD85929.1"/>
    <property type="molecule type" value="Genomic_DNA"/>
</dbReference>
<keyword evidence="3 4" id="KW-0413">Isomerase</keyword>
<dbReference type="Pfam" id="PF00160">
    <property type="entry name" value="Pro_isomerase"/>
    <property type="match status" value="1"/>
</dbReference>
<dbReference type="eggNOG" id="KOG0879">
    <property type="taxonomic scope" value="Eukaryota"/>
</dbReference>
<dbReference type="Gene3D" id="2.40.100.10">
    <property type="entry name" value="Cyclophilin-like"/>
    <property type="match status" value="1"/>
</dbReference>
<comment type="function">
    <text evidence="4">PPIases accelerate the folding of proteins. It catalyzes the cis-trans isomerization of proline imidic peptide bonds in oligopeptides.</text>
</comment>
<dbReference type="HOGENOM" id="CLU_012062_4_3_1"/>
<sequence length="216" mass="22850">MGCGGSKEKNASKPTEMARPVQHDVNTPVAGEGATVKARRSPDNPIVYFDIVIGGQPVGRVQMELFLDVVPATSENFRQFCTGECKVGGYVGSTFHRVIPNFMIQGGDFMRGDGTGSASIFGSESFDDENFQLKHTHPGLLSMANSGPNSNGSQFFILTAATPHLDGKHVVFGEVLDGMDIIRKIESTRTGPGDKPLSPVIIAGAGQLAGAKPLES</sequence>
<dbReference type="GO" id="GO:0005634">
    <property type="term" value="C:nucleus"/>
    <property type="evidence" value="ECO:0007669"/>
    <property type="project" value="EnsemblFungi"/>
</dbReference>
<evidence type="ECO:0000256" key="1">
    <source>
        <dbReference type="ARBA" id="ARBA00000971"/>
    </source>
</evidence>
<dbReference type="GO" id="GO:0016018">
    <property type="term" value="F:cyclosporin A binding"/>
    <property type="evidence" value="ECO:0007669"/>
    <property type="project" value="TreeGrafter"/>
</dbReference>
<reference evidence="7 8" key="1">
    <citation type="journal article" date="2012" name="PLoS Pathog.">
        <title>Diverse lifestyles and strategies of plant pathogenesis encoded in the genomes of eighteen Dothideomycetes fungi.</title>
        <authorList>
            <person name="Ohm R.A."/>
            <person name="Feau N."/>
            <person name="Henrissat B."/>
            <person name="Schoch C.L."/>
            <person name="Horwitz B.A."/>
            <person name="Barry K.W."/>
            <person name="Condon B.J."/>
            <person name="Copeland A.C."/>
            <person name="Dhillon B."/>
            <person name="Glaser F."/>
            <person name="Hesse C.N."/>
            <person name="Kosti I."/>
            <person name="LaButti K."/>
            <person name="Lindquist E.A."/>
            <person name="Lucas S."/>
            <person name="Salamov A.A."/>
            <person name="Bradshaw R.E."/>
            <person name="Ciuffetti L."/>
            <person name="Hamelin R.C."/>
            <person name="Kema G.H.J."/>
            <person name="Lawrence C."/>
            <person name="Scott J.A."/>
            <person name="Spatafora J.W."/>
            <person name="Turgeon B.G."/>
            <person name="de Wit P.J.G.M."/>
            <person name="Zhong S."/>
            <person name="Goodwin S.B."/>
            <person name="Grigoriev I.V."/>
        </authorList>
    </citation>
    <scope>NUCLEOTIDE SEQUENCE [LARGE SCALE GENOMIC DNA]</scope>
    <source>
        <strain evidence="8">C5 / ATCC 48332 / race O</strain>
    </source>
</reference>
<dbReference type="OMA" id="CVSIYGH"/>
<dbReference type="GO" id="GO:0005737">
    <property type="term" value="C:cytoplasm"/>
    <property type="evidence" value="ECO:0007669"/>
    <property type="project" value="TreeGrafter"/>
</dbReference>
<dbReference type="EC" id="5.2.1.8" evidence="4"/>
<keyword evidence="2 4" id="KW-0697">Rotamase</keyword>
<protein>
    <recommendedName>
        <fullName evidence="4">Peptidyl-prolyl cis-trans isomerase</fullName>
        <shortName evidence="4">PPIase</shortName>
        <ecNumber evidence="4">5.2.1.8</ecNumber>
    </recommendedName>
</protein>
<evidence type="ECO:0000256" key="3">
    <source>
        <dbReference type="ARBA" id="ARBA00023235"/>
    </source>
</evidence>
<dbReference type="Proteomes" id="UP000016936">
    <property type="component" value="Unassembled WGS sequence"/>
</dbReference>
<dbReference type="OrthoDB" id="193499at2759"/>
<evidence type="ECO:0000313" key="8">
    <source>
        <dbReference type="Proteomes" id="UP000016936"/>
    </source>
</evidence>
<dbReference type="InterPro" id="IPR002130">
    <property type="entry name" value="Cyclophilin-type_PPIase_dom"/>
</dbReference>